<dbReference type="InterPro" id="IPR036871">
    <property type="entry name" value="PX_dom_sf"/>
</dbReference>
<dbReference type="CDD" id="cd06093">
    <property type="entry name" value="PX_domain"/>
    <property type="match status" value="1"/>
</dbReference>
<dbReference type="Pfam" id="PF00433">
    <property type="entry name" value="Pkinase_C"/>
    <property type="match status" value="1"/>
</dbReference>
<evidence type="ECO:0000259" key="10">
    <source>
        <dbReference type="PROSITE" id="PS50011"/>
    </source>
</evidence>
<dbReference type="Gene3D" id="1.10.510.10">
    <property type="entry name" value="Transferase(Phosphotransferase) domain 1"/>
    <property type="match status" value="1"/>
</dbReference>
<dbReference type="FunFam" id="1.10.510.10:FF:000465">
    <property type="entry name" value="Non-specific serine/threonine protein kinase"/>
    <property type="match status" value="1"/>
</dbReference>
<evidence type="ECO:0000256" key="7">
    <source>
        <dbReference type="ARBA" id="ARBA00022840"/>
    </source>
</evidence>
<dbReference type="Pfam" id="PF00069">
    <property type="entry name" value="Pkinase"/>
    <property type="match status" value="1"/>
</dbReference>
<keyword evidence="3" id="KW-0597">Phosphoprotein</keyword>
<dbReference type="Gene3D" id="3.30.1520.10">
    <property type="entry name" value="Phox-like domain"/>
    <property type="match status" value="1"/>
</dbReference>
<dbReference type="PROSITE" id="PS50011">
    <property type="entry name" value="PROTEIN_KINASE_DOM"/>
    <property type="match status" value="1"/>
</dbReference>
<dbReference type="STRING" id="1432141.A0A015LC09"/>
<dbReference type="GO" id="GO:0035091">
    <property type="term" value="F:phosphatidylinositol binding"/>
    <property type="evidence" value="ECO:0007669"/>
    <property type="project" value="InterPro"/>
</dbReference>
<keyword evidence="7 8" id="KW-0067">ATP-binding</keyword>
<feature type="region of interest" description="Disordered" evidence="9">
    <location>
        <begin position="718"/>
        <end position="748"/>
    </location>
</feature>
<dbReference type="SMART" id="SM00312">
    <property type="entry name" value="PX"/>
    <property type="match status" value="1"/>
</dbReference>
<gene>
    <name evidence="13" type="ORF">RirG_090910</name>
</gene>
<comment type="caution">
    <text evidence="13">The sequence shown here is derived from an EMBL/GenBank/DDBJ whole genome shotgun (WGS) entry which is preliminary data.</text>
</comment>
<dbReference type="CDD" id="cd05123">
    <property type="entry name" value="STKc_AGC"/>
    <property type="match status" value="1"/>
</dbReference>
<evidence type="ECO:0000313" key="13">
    <source>
        <dbReference type="EMBL" id="EXX70051.1"/>
    </source>
</evidence>
<dbReference type="InterPro" id="IPR001683">
    <property type="entry name" value="PX_dom"/>
</dbReference>
<name>A0A015LC09_RHIIW</name>
<evidence type="ECO:0000256" key="4">
    <source>
        <dbReference type="ARBA" id="ARBA00022679"/>
    </source>
</evidence>
<keyword evidence="4" id="KW-0808">Transferase</keyword>
<dbReference type="InterPro" id="IPR011009">
    <property type="entry name" value="Kinase-like_dom_sf"/>
</dbReference>
<dbReference type="InterPro" id="IPR017441">
    <property type="entry name" value="Protein_kinase_ATP_BS"/>
</dbReference>
<dbReference type="InterPro" id="IPR017892">
    <property type="entry name" value="Pkinase_C"/>
</dbReference>
<comment type="similarity">
    <text evidence="1">Belongs to the protein kinase superfamily. AGC Ser/Thr protein kinase family.</text>
</comment>
<evidence type="ECO:0000256" key="1">
    <source>
        <dbReference type="ARBA" id="ARBA00009903"/>
    </source>
</evidence>
<dbReference type="InterPro" id="IPR008271">
    <property type="entry name" value="Ser/Thr_kinase_AS"/>
</dbReference>
<dbReference type="InterPro" id="IPR000719">
    <property type="entry name" value="Prot_kinase_dom"/>
</dbReference>
<dbReference type="InterPro" id="IPR045270">
    <property type="entry name" value="STKc_AGC"/>
</dbReference>
<dbReference type="AlphaFoldDB" id="A0A015LC09"/>
<evidence type="ECO:0000259" key="11">
    <source>
        <dbReference type="PROSITE" id="PS50195"/>
    </source>
</evidence>
<accession>A0A015LC09</accession>
<keyword evidence="5 8" id="KW-0547">Nucleotide-binding</keyword>
<dbReference type="SMART" id="SM00220">
    <property type="entry name" value="S_TKc"/>
    <property type="match status" value="1"/>
</dbReference>
<dbReference type="PANTHER" id="PTHR24351">
    <property type="entry name" value="RIBOSOMAL PROTEIN S6 KINASE"/>
    <property type="match status" value="1"/>
</dbReference>
<feature type="binding site" evidence="8">
    <location>
        <position position="312"/>
    </location>
    <ligand>
        <name>ATP</name>
        <dbReference type="ChEBI" id="CHEBI:30616"/>
    </ligand>
</feature>
<feature type="domain" description="PX" evidence="11">
    <location>
        <begin position="125"/>
        <end position="241"/>
    </location>
</feature>
<keyword evidence="2" id="KW-0723">Serine/threonine-protein kinase</keyword>
<sequence length="748" mass="86343">MTRSTYKFGPPWSTKAVSFPKPRRIFQNSGASRRGSVVVGNVFSHLFTNSLSSRNSRIEFPFTVTDQENLRIAVQEQTKQQTSSIPTTATTESTVTVTSTDTSLVSPSLRKKESKKFILSFSNISNSSKSSNPTTRKKSKSNTPTVFLITIEDKHQILSITRQITDFIEFDQQLRQEFPKFRPTLPSLSDRRRAFLLPKQFFFRKSTAEKLESYLRKVLSDIKLKSSAVLRDFLSVKNEKDNLKWKDPSMKSENSLALSRSKSKVLRTTQSYQPYHKATIEDYDLIKVLGKGCMGKVFLSRERHSNKLYALKAISKEWVVFRHEVEHTKTERDILASISTISHPFLIRLREAYQDINQLFLVLDYYPGGDIATQLAKWHKFDDARCLFYATEIILGIEELHRLGIVYRDLKPENILIGRDGHIVLTDFGLSKQFRPNWQKTNTFCGTAEYLAPEIIRGEEYSYPVDWWSLGTLLYEMMTGVTPYWDSDQNKMYRRVLEDKLAFPEDMMFEAMDLLRGLLQRDPTLRLGCGPSGTMEIRGHMYFEYVNWDDVYHKRTRPTYIPTIDHETDLQNFDDTFVSMTPKLSIPKQDLDSGVQQYFIGYSFSERLPTRSPSSSQFRSELSRRSITSSLAGIPSHGSRSSITLPGFEREDYEYNDVIFSGISCSNTIQTIPSDDISEYELDQHHHYSKRHTMMLGDNNMKYRNHYYQNSRLSSQFMDEDQYGGSGSNNSSSSVLDRRGNYTSVFPT</sequence>
<dbReference type="SUPFAM" id="SSF56112">
    <property type="entry name" value="Protein kinase-like (PK-like)"/>
    <property type="match status" value="1"/>
</dbReference>
<dbReference type="Gene3D" id="3.30.200.20">
    <property type="entry name" value="Phosphorylase Kinase, domain 1"/>
    <property type="match status" value="1"/>
</dbReference>
<evidence type="ECO:0000256" key="5">
    <source>
        <dbReference type="ARBA" id="ARBA00022741"/>
    </source>
</evidence>
<dbReference type="InterPro" id="IPR000961">
    <property type="entry name" value="AGC-kinase_C"/>
</dbReference>
<reference evidence="13 14" key="1">
    <citation type="submission" date="2014-02" db="EMBL/GenBank/DDBJ databases">
        <title>Single nucleus genome sequencing reveals high similarity among nuclei of an endomycorrhizal fungus.</title>
        <authorList>
            <person name="Lin K."/>
            <person name="Geurts R."/>
            <person name="Zhang Z."/>
            <person name="Limpens E."/>
            <person name="Saunders D.G."/>
            <person name="Mu D."/>
            <person name="Pang E."/>
            <person name="Cao H."/>
            <person name="Cha H."/>
            <person name="Lin T."/>
            <person name="Zhou Q."/>
            <person name="Shang Y."/>
            <person name="Li Y."/>
            <person name="Ivanov S."/>
            <person name="Sharma T."/>
            <person name="Velzen R.V."/>
            <person name="Ruijter N.D."/>
            <person name="Aanen D.K."/>
            <person name="Win J."/>
            <person name="Kamoun S."/>
            <person name="Bisseling T."/>
            <person name="Huang S."/>
        </authorList>
    </citation>
    <scope>NUCLEOTIDE SEQUENCE [LARGE SCALE GENOMIC DNA]</scope>
    <source>
        <strain evidence="14">DAOM197198w</strain>
    </source>
</reference>
<dbReference type="OrthoDB" id="63267at2759"/>
<dbReference type="HOGENOM" id="CLU_021806_0_0_1"/>
<proteinExistence type="inferred from homology"/>
<keyword evidence="6" id="KW-0418">Kinase</keyword>
<dbReference type="PROSITE" id="PS00108">
    <property type="entry name" value="PROTEIN_KINASE_ST"/>
    <property type="match status" value="1"/>
</dbReference>
<feature type="domain" description="Protein kinase" evidence="10">
    <location>
        <begin position="283"/>
        <end position="543"/>
    </location>
</feature>
<evidence type="ECO:0000256" key="8">
    <source>
        <dbReference type="PROSITE-ProRule" id="PRU10141"/>
    </source>
</evidence>
<evidence type="ECO:0000256" key="3">
    <source>
        <dbReference type="ARBA" id="ARBA00022553"/>
    </source>
</evidence>
<dbReference type="PROSITE" id="PS50195">
    <property type="entry name" value="PX"/>
    <property type="match status" value="1"/>
</dbReference>
<dbReference type="OMA" id="HENHAEM"/>
<dbReference type="GO" id="GO:0004674">
    <property type="term" value="F:protein serine/threonine kinase activity"/>
    <property type="evidence" value="ECO:0007669"/>
    <property type="project" value="UniProtKB-KW"/>
</dbReference>
<protein>
    <submittedName>
        <fullName evidence="13">Ypk1p</fullName>
    </submittedName>
</protein>
<dbReference type="Pfam" id="PF00787">
    <property type="entry name" value="PX"/>
    <property type="match status" value="1"/>
</dbReference>
<dbReference type="PROSITE" id="PS00107">
    <property type="entry name" value="PROTEIN_KINASE_ATP"/>
    <property type="match status" value="1"/>
</dbReference>
<organism evidence="13 14">
    <name type="scientific">Rhizophagus irregularis (strain DAOM 197198w)</name>
    <name type="common">Glomus intraradices</name>
    <dbReference type="NCBI Taxonomy" id="1432141"/>
    <lineage>
        <taxon>Eukaryota</taxon>
        <taxon>Fungi</taxon>
        <taxon>Fungi incertae sedis</taxon>
        <taxon>Mucoromycota</taxon>
        <taxon>Glomeromycotina</taxon>
        <taxon>Glomeromycetes</taxon>
        <taxon>Glomerales</taxon>
        <taxon>Glomeraceae</taxon>
        <taxon>Rhizophagus</taxon>
    </lineage>
</organism>
<dbReference type="GO" id="GO:0005524">
    <property type="term" value="F:ATP binding"/>
    <property type="evidence" value="ECO:0007669"/>
    <property type="project" value="UniProtKB-UniRule"/>
</dbReference>
<dbReference type="SUPFAM" id="SSF64268">
    <property type="entry name" value="PX domain"/>
    <property type="match status" value="1"/>
</dbReference>
<keyword evidence="14" id="KW-1185">Reference proteome</keyword>
<dbReference type="SMART" id="SM00133">
    <property type="entry name" value="S_TK_X"/>
    <property type="match status" value="1"/>
</dbReference>
<dbReference type="Proteomes" id="UP000022910">
    <property type="component" value="Unassembled WGS sequence"/>
</dbReference>
<feature type="domain" description="AGC-kinase C-terminal" evidence="12">
    <location>
        <begin position="544"/>
        <end position="614"/>
    </location>
</feature>
<dbReference type="EMBL" id="JEMT01016721">
    <property type="protein sequence ID" value="EXX70051.1"/>
    <property type="molecule type" value="Genomic_DNA"/>
</dbReference>
<evidence type="ECO:0000256" key="9">
    <source>
        <dbReference type="SAM" id="MobiDB-lite"/>
    </source>
</evidence>
<dbReference type="PROSITE" id="PS51285">
    <property type="entry name" value="AGC_KINASE_CTER"/>
    <property type="match status" value="1"/>
</dbReference>
<evidence type="ECO:0000313" key="14">
    <source>
        <dbReference type="Proteomes" id="UP000022910"/>
    </source>
</evidence>
<dbReference type="SMR" id="A0A015LC09"/>
<evidence type="ECO:0000259" key="12">
    <source>
        <dbReference type="PROSITE" id="PS51285"/>
    </source>
</evidence>
<evidence type="ECO:0000256" key="6">
    <source>
        <dbReference type="ARBA" id="ARBA00022777"/>
    </source>
</evidence>
<evidence type="ECO:0000256" key="2">
    <source>
        <dbReference type="ARBA" id="ARBA00022527"/>
    </source>
</evidence>